<feature type="compositionally biased region" description="Polar residues" evidence="10">
    <location>
        <begin position="940"/>
        <end position="953"/>
    </location>
</feature>
<dbReference type="GO" id="GO:0016301">
    <property type="term" value="F:kinase activity"/>
    <property type="evidence" value="ECO:0007669"/>
    <property type="project" value="UniProtKB-KW"/>
</dbReference>
<keyword evidence="7" id="KW-0479">Metal-binding</keyword>
<dbReference type="AlphaFoldDB" id="A0A9P1BKD4"/>
<keyword evidence="12" id="KW-0808">Transferase</keyword>
<reference evidence="11" key="1">
    <citation type="submission" date="2022-10" db="EMBL/GenBank/DDBJ databases">
        <authorList>
            <person name="Chen Y."/>
            <person name="Dougan E. K."/>
            <person name="Chan C."/>
            <person name="Rhodes N."/>
            <person name="Thang M."/>
        </authorList>
    </citation>
    <scope>NUCLEOTIDE SEQUENCE</scope>
</reference>
<feature type="compositionally biased region" description="Low complexity" evidence="10">
    <location>
        <begin position="527"/>
        <end position="569"/>
    </location>
</feature>
<dbReference type="GO" id="GO:0046872">
    <property type="term" value="F:metal ion binding"/>
    <property type="evidence" value="ECO:0007669"/>
    <property type="project" value="UniProtKB-KW"/>
</dbReference>
<name>A0A9P1BKD4_9DINO</name>
<keyword evidence="13" id="KW-1185">Reference proteome</keyword>
<evidence type="ECO:0000256" key="9">
    <source>
        <dbReference type="SAM" id="Coils"/>
    </source>
</evidence>
<evidence type="ECO:0000256" key="10">
    <source>
        <dbReference type="SAM" id="MobiDB-lite"/>
    </source>
</evidence>
<evidence type="ECO:0000313" key="11">
    <source>
        <dbReference type="EMBL" id="CAI3974972.1"/>
    </source>
</evidence>
<keyword evidence="6" id="KW-0879">Wnt signaling pathway</keyword>
<keyword evidence="9" id="KW-0175">Coiled coil</keyword>
<evidence type="ECO:0000256" key="3">
    <source>
        <dbReference type="ARBA" id="ARBA00007081"/>
    </source>
</evidence>
<evidence type="ECO:0000256" key="5">
    <source>
        <dbReference type="ARBA" id="ARBA00022490"/>
    </source>
</evidence>
<comment type="subcellular location">
    <subcellularLocation>
        <location evidence="1">Cell membrane</location>
    </subcellularLocation>
    <subcellularLocation>
        <location evidence="2">Cytoplasm</location>
    </subcellularLocation>
</comment>
<feature type="region of interest" description="Disordered" evidence="10">
    <location>
        <begin position="857"/>
        <end position="963"/>
    </location>
</feature>
<feature type="region of interest" description="Disordered" evidence="10">
    <location>
        <begin position="409"/>
        <end position="776"/>
    </location>
</feature>
<evidence type="ECO:0000256" key="6">
    <source>
        <dbReference type="ARBA" id="ARBA00022687"/>
    </source>
</evidence>
<dbReference type="GO" id="GO:0005886">
    <property type="term" value="C:plasma membrane"/>
    <property type="evidence" value="ECO:0007669"/>
    <property type="project" value="UniProtKB-SubCell"/>
</dbReference>
<feature type="compositionally biased region" description="Polar residues" evidence="10">
    <location>
        <begin position="410"/>
        <end position="433"/>
    </location>
</feature>
<evidence type="ECO:0000313" key="13">
    <source>
        <dbReference type="Proteomes" id="UP001152797"/>
    </source>
</evidence>
<sequence>MAAGSNVEEFKLHCYAVLESNRRKLEYSYYGGKAQTLAAAKCYLTEGKKLMSRYDAIGRNPAERKDFIKNSFGTDALCPGKALAVQRSKLIHKLAYREVPVIEAGMMLAALKETPELINKDKLALSYDESSGHFRAELGGPEESMTKLFPEIKDAANWLRNMGYSSEAGVLATSLHSAEKAGKSCVVTEKALAKISEKSKKTLEETVDNMKKQEASEKKDMKKDEKYRVVDFDSIGKNCTSDMNDIVSALLRKTLKQKLAGKMQISPSTEQSFEEHVVPADGLCFWHCVLASLDFSTWIGVPRKDSGYATNTRLVKSEEDRARALMTKVMRTAADLGVEASKIEEVMATGQGGSEYQIHVYFRYQANPETGQEYGHFNFLMSKEDGIHKESKVEVTDKNVIVLSGPVQDKTLSLPNSSAPSETLQLSSGTDSTHLPADEAPEQTETTDPTQAQPEPTSIAEQPPPAPQGQPKEAVKQATSPEAGAQEQTADPSQQAAHPEVEAQEQAAVPSQQATSPEAEVQEQAIPSQQAALPEAEAQEEAAVPSQQAALPEAEAQEQAAVPSQQAARPEAEAQEEAADPSQQAARPEVEAQEQAAVPSQQAARPEAEAPEQTADPSQQAARPEVEAQEQAAVPSQQAARPEAEAPEQTADPSQQAARPEVEAQEQAAVPSQQAARPEAEAQEQAAVPSQQATSPEAEVQEQTAVPAQQEALHPLPPPSEAPSEQAQTDFEDMLDASIEDGGGPPRRTLSLSDDDFEQSVKLEPDWQPDLATESSEYSKVKLTGSLLMLLKELDEQDPNVAGEEVQKEASAKAMDALKETLAELKIVKIEDTSTALKSLGWFKIPVDRTISIWRREQDEWESKRQKRLETTGKPELSKKAEEKYKARTKKREAEGDANLQQALQKWMAETGDDAGVEAREGTSSSKNNAEPGVEAREGASSSKNNAEPGQNSKDYDKKDAAP</sequence>
<dbReference type="GO" id="GO:0090090">
    <property type="term" value="P:negative regulation of canonical Wnt signaling pathway"/>
    <property type="evidence" value="ECO:0007669"/>
    <property type="project" value="UniProtKB-ARBA"/>
</dbReference>
<evidence type="ECO:0000256" key="4">
    <source>
        <dbReference type="ARBA" id="ARBA00022475"/>
    </source>
</evidence>
<feature type="compositionally biased region" description="Polar residues" evidence="10">
    <location>
        <begin position="486"/>
        <end position="496"/>
    </location>
</feature>
<accession>A0A9P1BKD4</accession>
<comment type="caution">
    <text evidence="11">The sequence shown here is derived from an EMBL/GenBank/DDBJ whole genome shotgun (WGS) entry which is preliminary data.</text>
</comment>
<proteinExistence type="inferred from homology"/>
<keyword evidence="8" id="KW-0472">Membrane</keyword>
<keyword evidence="4" id="KW-1003">Cell membrane</keyword>
<comment type="similarity">
    <text evidence="3">Belongs to the NKD family.</text>
</comment>
<feature type="compositionally biased region" description="Low complexity" evidence="10">
    <location>
        <begin position="635"/>
        <end position="651"/>
    </location>
</feature>
<feature type="compositionally biased region" description="Acidic residues" evidence="10">
    <location>
        <begin position="730"/>
        <end position="739"/>
    </location>
</feature>
<evidence type="ECO:0000256" key="8">
    <source>
        <dbReference type="ARBA" id="ARBA00023136"/>
    </source>
</evidence>
<dbReference type="PANTHER" id="PTHR22611">
    <property type="entry name" value="PROTEIN NAKED CUTICLE"/>
    <property type="match status" value="1"/>
</dbReference>
<dbReference type="GO" id="GO:0005737">
    <property type="term" value="C:cytoplasm"/>
    <property type="evidence" value="ECO:0007669"/>
    <property type="project" value="UniProtKB-SubCell"/>
</dbReference>
<organism evidence="11">
    <name type="scientific">Cladocopium goreaui</name>
    <dbReference type="NCBI Taxonomy" id="2562237"/>
    <lineage>
        <taxon>Eukaryota</taxon>
        <taxon>Sar</taxon>
        <taxon>Alveolata</taxon>
        <taxon>Dinophyceae</taxon>
        <taxon>Suessiales</taxon>
        <taxon>Symbiodiniaceae</taxon>
        <taxon>Cladocopium</taxon>
    </lineage>
</organism>
<dbReference type="EMBL" id="CAMXCT010000171">
    <property type="protein sequence ID" value="CAI3974972.1"/>
    <property type="molecule type" value="Genomic_DNA"/>
</dbReference>
<dbReference type="EMBL" id="CAMXCT020000171">
    <property type="protein sequence ID" value="CAL1128347.1"/>
    <property type="molecule type" value="Genomic_DNA"/>
</dbReference>
<evidence type="ECO:0000256" key="7">
    <source>
        <dbReference type="ARBA" id="ARBA00022723"/>
    </source>
</evidence>
<dbReference type="Proteomes" id="UP001152797">
    <property type="component" value="Unassembled WGS sequence"/>
</dbReference>
<reference evidence="12 13" key="2">
    <citation type="submission" date="2024-05" db="EMBL/GenBank/DDBJ databases">
        <authorList>
            <person name="Chen Y."/>
            <person name="Shah S."/>
            <person name="Dougan E. K."/>
            <person name="Thang M."/>
            <person name="Chan C."/>
        </authorList>
    </citation>
    <scope>NUCLEOTIDE SEQUENCE [LARGE SCALE GENOMIC DNA]</scope>
</reference>
<feature type="non-terminal residue" evidence="11">
    <location>
        <position position="963"/>
    </location>
</feature>
<dbReference type="GO" id="GO:0016055">
    <property type="term" value="P:Wnt signaling pathway"/>
    <property type="evidence" value="ECO:0007669"/>
    <property type="project" value="UniProtKB-KW"/>
</dbReference>
<gene>
    <name evidence="11" type="ORF">C1SCF055_LOCUS3334</name>
</gene>
<feature type="compositionally biased region" description="Low complexity" evidence="10">
    <location>
        <begin position="599"/>
        <end position="615"/>
    </location>
</feature>
<feature type="compositionally biased region" description="Low complexity" evidence="10">
    <location>
        <begin position="671"/>
        <end position="693"/>
    </location>
</feature>
<dbReference type="OrthoDB" id="408790at2759"/>
<evidence type="ECO:0000313" key="12">
    <source>
        <dbReference type="EMBL" id="CAL4762284.1"/>
    </source>
</evidence>
<keyword evidence="12" id="KW-0418">Kinase</keyword>
<keyword evidence="5" id="KW-0963">Cytoplasm</keyword>
<feature type="compositionally biased region" description="Basic and acidic residues" evidence="10">
    <location>
        <begin position="954"/>
        <end position="963"/>
    </location>
</feature>
<feature type="coiled-coil region" evidence="9">
    <location>
        <begin position="193"/>
        <end position="220"/>
    </location>
</feature>
<evidence type="ECO:0000256" key="2">
    <source>
        <dbReference type="ARBA" id="ARBA00004496"/>
    </source>
</evidence>
<feature type="compositionally biased region" description="Polar residues" evidence="10">
    <location>
        <begin position="443"/>
        <end position="460"/>
    </location>
</feature>
<dbReference type="EMBL" id="CAMXCT030000171">
    <property type="protein sequence ID" value="CAL4762284.1"/>
    <property type="molecule type" value="Genomic_DNA"/>
</dbReference>
<protein>
    <submittedName>
        <fullName evidence="12">Muscle M-line assembly protein unc-89 (Inactive serine/threonine-protein kinase unc-89) (Obscurin) (Uncoordinated protein 89)</fullName>
    </submittedName>
</protein>
<dbReference type="PANTHER" id="PTHR22611:SF9">
    <property type="entry name" value="PROTEIN NAKED CUTICLE"/>
    <property type="match status" value="1"/>
</dbReference>
<evidence type="ECO:0000256" key="1">
    <source>
        <dbReference type="ARBA" id="ARBA00004236"/>
    </source>
</evidence>
<dbReference type="InterPro" id="IPR040140">
    <property type="entry name" value="Nkd-like"/>
</dbReference>
<feature type="compositionally biased region" description="Basic and acidic residues" evidence="10">
    <location>
        <begin position="857"/>
        <end position="886"/>
    </location>
</feature>